<protein>
    <recommendedName>
        <fullName evidence="2">Carbohydrate binding module xylan-binding domain-containing protein</fullName>
    </recommendedName>
</protein>
<evidence type="ECO:0000313" key="3">
    <source>
        <dbReference type="EMBL" id="AAS83036.1"/>
    </source>
</evidence>
<dbReference type="Gene3D" id="2.60.60.40">
    <property type="match status" value="1"/>
</dbReference>
<reference evidence="3" key="1">
    <citation type="journal article" date="2004" name="FEMS Microbiol. Lett.">
        <title>Annotation of the pRhico plasmid of Azospirillum brasilense reveals its role in determining the outer surface composition.</title>
        <authorList>
            <person name="Vanbleu E."/>
            <person name="Marchal K."/>
            <person name="Lambrecht M."/>
            <person name="Mathys J."/>
            <person name="Vanderleyden J."/>
        </authorList>
    </citation>
    <scope>NUCLEOTIDE SEQUENCE</scope>
    <source>
        <plasmid evidence="3">90 MDa</plasmid>
    </source>
</reference>
<name>Q6QW29_AZOBR</name>
<feature type="compositionally biased region" description="Polar residues" evidence="1">
    <location>
        <begin position="431"/>
        <end position="443"/>
    </location>
</feature>
<proteinExistence type="predicted"/>
<feature type="domain" description="Carbohydrate binding module xylan-binding" evidence="2">
    <location>
        <begin position="13"/>
        <end position="100"/>
    </location>
</feature>
<gene>
    <name evidence="3" type="ORF">pRhico096</name>
</gene>
<accession>Q6QW29</accession>
<feature type="compositionally biased region" description="Low complexity" evidence="1">
    <location>
        <begin position="344"/>
        <end position="358"/>
    </location>
</feature>
<organism evidence="3">
    <name type="scientific">Azospirillum brasilense</name>
    <dbReference type="NCBI Taxonomy" id="192"/>
    <lineage>
        <taxon>Bacteria</taxon>
        <taxon>Pseudomonadati</taxon>
        <taxon>Pseudomonadota</taxon>
        <taxon>Alphaproteobacteria</taxon>
        <taxon>Rhodospirillales</taxon>
        <taxon>Azospirillaceae</taxon>
        <taxon>Azospirillum</taxon>
    </lineage>
</organism>
<feature type="compositionally biased region" description="Low complexity" evidence="1">
    <location>
        <begin position="381"/>
        <end position="419"/>
    </location>
</feature>
<dbReference type="AlphaFoldDB" id="Q6QW29"/>
<dbReference type="Gene3D" id="2.160.20.10">
    <property type="entry name" value="Single-stranded right-handed beta-helix, Pectin lyase-like"/>
    <property type="match status" value="1"/>
</dbReference>
<dbReference type="EMBL" id="AY523976">
    <property type="protein sequence ID" value="AAS83036.1"/>
    <property type="molecule type" value="Genomic_DNA"/>
</dbReference>
<dbReference type="InterPro" id="IPR031768">
    <property type="entry name" value="CBM60_xylan-bd"/>
</dbReference>
<keyword evidence="3" id="KW-0614">Plasmid</keyword>
<evidence type="ECO:0000256" key="1">
    <source>
        <dbReference type="SAM" id="MobiDB-lite"/>
    </source>
</evidence>
<feature type="region of interest" description="Disordered" evidence="1">
    <location>
        <begin position="344"/>
        <end position="443"/>
    </location>
</feature>
<dbReference type="InterPro" id="IPR012334">
    <property type="entry name" value="Pectin_lyas_fold"/>
</dbReference>
<evidence type="ECO:0000259" key="2">
    <source>
        <dbReference type="Pfam" id="PF16841"/>
    </source>
</evidence>
<sequence length="443" mass="45622">MSTSPQRTIDIPVVVNAWGVSAGQAPHFRLLVDGVMIGEAWVAATSSTPYRFTATLDPDQAHRISIWYDNDGVVNGVDRNLFVGSITVDGQEVKSTDARATYDKGAVDGKDVVAGQVGLYWGGLLSFGLGEEMFGGPLVRPPPKPEEVITRPIPITVEAARGASATGPVRFKVLVDGKPVGEAEAASGTAERFTFGVTLDPSIAHTVRILPVDGTPAGALALGAVTVNGKTQAPPAPSNDGSVTLAVAAPVFQGSASDAAAPQGDAFYVAKNGNDGWSGRLANPNAEGTDGPFASLERAQAAMRAGTVKTTYVREGSYNLTNTLTLGAPDSGVRILGYPASRRSSAAASGSPASPMRATASGRPPCPRHRGWTSPSTACATGWPPRGPTTLRTRPPAGSSPTRAPMAPARTPCATTRAMSPPPIWCPAAGSRSSTPSGFRTRS</sequence>
<dbReference type="Pfam" id="PF16841">
    <property type="entry name" value="CBM60"/>
    <property type="match status" value="1"/>
</dbReference>
<geneLocation type="plasmid" evidence="3">
    <name>90 MDa</name>
</geneLocation>